<keyword evidence="2" id="KW-0808">Transferase</keyword>
<name>A0ABZ2KCQ6_9BACT</name>
<dbReference type="PANTHER" id="PTHR43712">
    <property type="entry name" value="PUTATIVE (AFU_ORTHOLOGUE AFUA_4G14580)-RELATED"/>
    <property type="match status" value="1"/>
</dbReference>
<evidence type="ECO:0000313" key="6">
    <source>
        <dbReference type="EMBL" id="WXA94865.1"/>
    </source>
</evidence>
<organism evidence="6 7">
    <name type="scientific">Pendulispora brunnea</name>
    <dbReference type="NCBI Taxonomy" id="2905690"/>
    <lineage>
        <taxon>Bacteria</taxon>
        <taxon>Pseudomonadati</taxon>
        <taxon>Myxococcota</taxon>
        <taxon>Myxococcia</taxon>
        <taxon>Myxococcales</taxon>
        <taxon>Sorangiineae</taxon>
        <taxon>Pendulisporaceae</taxon>
        <taxon>Pendulispora</taxon>
    </lineage>
</organism>
<dbReference type="InterPro" id="IPR012967">
    <property type="entry name" value="COMT_dimerisation"/>
</dbReference>
<proteinExistence type="predicted"/>
<evidence type="ECO:0000259" key="4">
    <source>
        <dbReference type="Pfam" id="PF00891"/>
    </source>
</evidence>
<feature type="domain" description="O-methyltransferase dimerisation" evidence="5">
    <location>
        <begin position="39"/>
        <end position="115"/>
    </location>
</feature>
<dbReference type="InterPro" id="IPR036390">
    <property type="entry name" value="WH_DNA-bd_sf"/>
</dbReference>
<dbReference type="PROSITE" id="PS51683">
    <property type="entry name" value="SAM_OMT_II"/>
    <property type="match status" value="1"/>
</dbReference>
<evidence type="ECO:0000256" key="1">
    <source>
        <dbReference type="ARBA" id="ARBA00022603"/>
    </source>
</evidence>
<dbReference type="EMBL" id="CP089982">
    <property type="protein sequence ID" value="WXA94865.1"/>
    <property type="molecule type" value="Genomic_DNA"/>
</dbReference>
<accession>A0ABZ2KCQ6</accession>
<dbReference type="RefSeq" id="WP_394845475.1">
    <property type="nucleotide sequence ID" value="NZ_CP089982.1"/>
</dbReference>
<gene>
    <name evidence="6" type="ORF">LZC95_51645</name>
</gene>
<evidence type="ECO:0000256" key="2">
    <source>
        <dbReference type="ARBA" id="ARBA00022679"/>
    </source>
</evidence>
<dbReference type="Proteomes" id="UP001379533">
    <property type="component" value="Chromosome"/>
</dbReference>
<dbReference type="InterPro" id="IPR001077">
    <property type="entry name" value="COMT_C"/>
</dbReference>
<keyword evidence="7" id="KW-1185">Reference proteome</keyword>
<dbReference type="Pfam" id="PF08100">
    <property type="entry name" value="Dimerisation"/>
    <property type="match status" value="1"/>
</dbReference>
<dbReference type="Pfam" id="PF00891">
    <property type="entry name" value="Methyltransf_2"/>
    <property type="match status" value="1"/>
</dbReference>
<dbReference type="InterPro" id="IPR036388">
    <property type="entry name" value="WH-like_DNA-bd_sf"/>
</dbReference>
<feature type="domain" description="O-methyltransferase C-terminal" evidence="4">
    <location>
        <begin position="142"/>
        <end position="344"/>
    </location>
</feature>
<evidence type="ECO:0000313" key="7">
    <source>
        <dbReference type="Proteomes" id="UP001379533"/>
    </source>
</evidence>
<dbReference type="SUPFAM" id="SSF53335">
    <property type="entry name" value="S-adenosyl-L-methionine-dependent methyltransferases"/>
    <property type="match status" value="1"/>
</dbReference>
<protein>
    <recommendedName>
        <fullName evidence="8">O-methyltransferase</fullName>
    </recommendedName>
</protein>
<evidence type="ECO:0000259" key="5">
    <source>
        <dbReference type="Pfam" id="PF08100"/>
    </source>
</evidence>
<evidence type="ECO:0008006" key="8">
    <source>
        <dbReference type="Google" id="ProtNLM"/>
    </source>
</evidence>
<keyword evidence="1" id="KW-0489">Methyltransferase</keyword>
<dbReference type="PIRSF" id="PIRSF005739">
    <property type="entry name" value="O-mtase"/>
    <property type="match status" value="1"/>
</dbReference>
<dbReference type="Gene3D" id="3.40.50.150">
    <property type="entry name" value="Vaccinia Virus protein VP39"/>
    <property type="match status" value="1"/>
</dbReference>
<evidence type="ECO:0000256" key="3">
    <source>
        <dbReference type="ARBA" id="ARBA00022691"/>
    </source>
</evidence>
<dbReference type="PANTHER" id="PTHR43712:SF2">
    <property type="entry name" value="O-METHYLTRANSFERASE CICE"/>
    <property type="match status" value="1"/>
</dbReference>
<dbReference type="Gene3D" id="1.10.10.10">
    <property type="entry name" value="Winged helix-like DNA-binding domain superfamily/Winged helix DNA-binding domain"/>
    <property type="match status" value="1"/>
</dbReference>
<keyword evidence="3" id="KW-0949">S-adenosyl-L-methionine</keyword>
<dbReference type="InterPro" id="IPR016461">
    <property type="entry name" value="COMT-like"/>
</dbReference>
<reference evidence="6 7" key="1">
    <citation type="submission" date="2021-12" db="EMBL/GenBank/DDBJ databases">
        <title>Discovery of the Pendulisporaceae a myxobacterial family with distinct sporulation behavior and unique specialized metabolism.</title>
        <authorList>
            <person name="Garcia R."/>
            <person name="Popoff A."/>
            <person name="Bader C.D."/>
            <person name="Loehr J."/>
            <person name="Walesch S."/>
            <person name="Walt C."/>
            <person name="Boldt J."/>
            <person name="Bunk B."/>
            <person name="Haeckl F.J.F.P.J."/>
            <person name="Gunesch A.P."/>
            <person name="Birkelbach J."/>
            <person name="Nuebel U."/>
            <person name="Pietschmann T."/>
            <person name="Bach T."/>
            <person name="Mueller R."/>
        </authorList>
    </citation>
    <scope>NUCLEOTIDE SEQUENCE [LARGE SCALE GENOMIC DNA]</scope>
    <source>
        <strain evidence="6 7">MSr12523</strain>
    </source>
</reference>
<sequence length="363" mass="39366">MKGYLHAGLGAVIRSVVKAHESVVQAAGAMLPAQFVLAQHAAGISRTVLLGAAANLRFADHLASGPLTATDLAARCQADEGAVHRTMRALVALGIFELGSDGRFRNNRISKALCTGAQGSALNAALYWASGSNVAAWGDYLRTVQTGETAFDRVHGMSLWSWLRKNPQEASDFNGYMQEVTEVAAPAIAMGYPFSEIRTLCDVGGGRGTLLAGILEANPNLRGILADAPTVLEDARAFLTERGVIDRIERIPTDFFERVPEGADAYLLKDILHDWDDIRAIQVLRNIRRAAKPDARVLIVEIMVEPHDTEFLGTMIDVLMMTVCGGRQRSRDDFRNLFDAAGFRLSRVVKIAHLMSVVEGIAI</sequence>
<dbReference type="InterPro" id="IPR029063">
    <property type="entry name" value="SAM-dependent_MTases_sf"/>
</dbReference>
<dbReference type="SUPFAM" id="SSF46785">
    <property type="entry name" value="Winged helix' DNA-binding domain"/>
    <property type="match status" value="1"/>
</dbReference>